<dbReference type="PANTHER" id="PTHR43153">
    <property type="entry name" value="ELECTRON TRANSFER FLAVOPROTEIN ALPHA"/>
    <property type="match status" value="1"/>
</dbReference>
<organism evidence="13">
    <name type="scientific">Rhizophora mucronata</name>
    <name type="common">Asiatic mangrove</name>
    <dbReference type="NCBI Taxonomy" id="61149"/>
    <lineage>
        <taxon>Eukaryota</taxon>
        <taxon>Viridiplantae</taxon>
        <taxon>Streptophyta</taxon>
        <taxon>Embryophyta</taxon>
        <taxon>Tracheophyta</taxon>
        <taxon>Spermatophyta</taxon>
        <taxon>Magnoliopsida</taxon>
        <taxon>eudicotyledons</taxon>
        <taxon>Gunneridae</taxon>
        <taxon>Pentapetalae</taxon>
        <taxon>rosids</taxon>
        <taxon>fabids</taxon>
        <taxon>Malpighiales</taxon>
        <taxon>Rhizophoraceae</taxon>
        <taxon>Rhizophora</taxon>
    </lineage>
</organism>
<evidence type="ECO:0000256" key="3">
    <source>
        <dbReference type="ARBA" id="ARBA00011355"/>
    </source>
</evidence>
<keyword evidence="5 10" id="KW-0285">Flavoprotein</keyword>
<feature type="binding site" evidence="11">
    <location>
        <position position="321"/>
    </location>
    <ligand>
        <name>FAD</name>
        <dbReference type="ChEBI" id="CHEBI:57692"/>
    </ligand>
</feature>
<dbReference type="PANTHER" id="PTHR43153:SF1">
    <property type="entry name" value="ELECTRON TRANSFER FLAVOPROTEIN SUBUNIT ALPHA, MITOCHONDRIAL"/>
    <property type="match status" value="1"/>
</dbReference>
<dbReference type="Gene3D" id="3.40.50.1220">
    <property type="entry name" value="TPP-binding domain"/>
    <property type="match status" value="1"/>
</dbReference>
<proteinExistence type="inferred from homology"/>
<comment type="function">
    <text evidence="10">The electron transfer flavoprotein serves as a specific electron acceptor for several dehydrogenases, including five acyl-CoA dehydrogenases, glutaryl-CoA and sarcosine dehydrogenase. It transfers the electrons to the main mitochondrial respiratory chain via ETF-ubiquinone oxidoreductase (ETF dehydrogenase).</text>
</comment>
<dbReference type="InterPro" id="IPR014730">
    <property type="entry name" value="ETF_a/b_N"/>
</dbReference>
<dbReference type="SUPFAM" id="SSF52467">
    <property type="entry name" value="DHS-like NAD/FAD-binding domain"/>
    <property type="match status" value="1"/>
</dbReference>
<name>A0A2P2IM77_RHIMU</name>
<dbReference type="EMBL" id="GGEC01001818">
    <property type="protein sequence ID" value="MBW82301.1"/>
    <property type="molecule type" value="Transcribed_RNA"/>
</dbReference>
<dbReference type="GO" id="GO:0033539">
    <property type="term" value="P:fatty acid beta-oxidation using acyl-CoA dehydrogenase"/>
    <property type="evidence" value="ECO:0007669"/>
    <property type="project" value="TreeGrafter"/>
</dbReference>
<reference evidence="13" key="1">
    <citation type="submission" date="2018-02" db="EMBL/GenBank/DDBJ databases">
        <title>Rhizophora mucronata_Transcriptome.</title>
        <authorList>
            <person name="Meera S.P."/>
            <person name="Sreeshan A."/>
            <person name="Augustine A."/>
        </authorList>
    </citation>
    <scope>NUCLEOTIDE SEQUENCE</scope>
    <source>
        <tissue evidence="13">Leaf</tissue>
    </source>
</reference>
<feature type="binding site" evidence="11">
    <location>
        <position position="244"/>
    </location>
    <ligand>
        <name>FAD</name>
        <dbReference type="ChEBI" id="CHEBI:57692"/>
    </ligand>
</feature>
<dbReference type="InterPro" id="IPR018206">
    <property type="entry name" value="ETF_asu_C_CS"/>
</dbReference>
<comment type="subunit">
    <text evidence="3 10">Heterodimer of an alpha and a beta subunit.</text>
</comment>
<dbReference type="Gene3D" id="3.40.50.620">
    <property type="entry name" value="HUPs"/>
    <property type="match status" value="1"/>
</dbReference>
<dbReference type="SUPFAM" id="SSF52402">
    <property type="entry name" value="Adenine nucleotide alpha hydrolases-like"/>
    <property type="match status" value="1"/>
</dbReference>
<dbReference type="InterPro" id="IPR001308">
    <property type="entry name" value="ETF_a/FixB"/>
</dbReference>
<comment type="similarity">
    <text evidence="2 10">Belongs to the ETF alpha-subunit/FixB family.</text>
</comment>
<protein>
    <recommendedName>
        <fullName evidence="10">Electron transfer flavoprotein subunit alpha</fullName>
        <shortName evidence="10">Alpha-ETF</shortName>
    </recommendedName>
</protein>
<dbReference type="GO" id="GO:0005759">
    <property type="term" value="C:mitochondrial matrix"/>
    <property type="evidence" value="ECO:0007669"/>
    <property type="project" value="UniProtKB-SubCell"/>
</dbReference>
<dbReference type="Pfam" id="PF00766">
    <property type="entry name" value="ETF_alpha"/>
    <property type="match status" value="1"/>
</dbReference>
<dbReference type="InterPro" id="IPR014731">
    <property type="entry name" value="ETF_asu_C"/>
</dbReference>
<evidence type="ECO:0000256" key="7">
    <source>
        <dbReference type="ARBA" id="ARBA00022946"/>
    </source>
</evidence>
<accession>A0A2P2IM77</accession>
<feature type="domain" description="Electron transfer flavoprotein alpha/beta-subunit N-terminal" evidence="12">
    <location>
        <begin position="29"/>
        <end position="213"/>
    </location>
</feature>
<keyword evidence="4 10" id="KW-0813">Transport</keyword>
<keyword evidence="6 10" id="KW-0274">FAD</keyword>
<evidence type="ECO:0000256" key="11">
    <source>
        <dbReference type="PIRSR" id="PIRSR000089-1"/>
    </source>
</evidence>
<feature type="binding site" evidence="11">
    <location>
        <begin position="300"/>
        <end position="307"/>
    </location>
    <ligand>
        <name>FAD</name>
        <dbReference type="ChEBI" id="CHEBI:57692"/>
    </ligand>
</feature>
<evidence type="ECO:0000256" key="10">
    <source>
        <dbReference type="PIRNR" id="PIRNR000089"/>
    </source>
</evidence>
<evidence type="ECO:0000256" key="1">
    <source>
        <dbReference type="ARBA" id="ARBA00004305"/>
    </source>
</evidence>
<dbReference type="PIRSF" id="PIRSF000089">
    <property type="entry name" value="Electra_flavoP_a"/>
    <property type="match status" value="1"/>
</dbReference>
<comment type="cofactor">
    <cofactor evidence="10 11">
        <name>FAD</name>
        <dbReference type="ChEBI" id="CHEBI:57692"/>
    </cofactor>
    <text evidence="10 11">Binds 1 FAD per dimer.</text>
</comment>
<evidence type="ECO:0000256" key="2">
    <source>
        <dbReference type="ARBA" id="ARBA00005817"/>
    </source>
</evidence>
<dbReference type="GO" id="GO:0009055">
    <property type="term" value="F:electron transfer activity"/>
    <property type="evidence" value="ECO:0007669"/>
    <property type="project" value="InterPro"/>
</dbReference>
<dbReference type="FunFam" id="3.40.50.1220:FF:000001">
    <property type="entry name" value="Electron transfer flavoprotein, alpha subunit"/>
    <property type="match status" value="1"/>
</dbReference>
<evidence type="ECO:0000256" key="8">
    <source>
        <dbReference type="ARBA" id="ARBA00022982"/>
    </source>
</evidence>
<evidence type="ECO:0000259" key="12">
    <source>
        <dbReference type="SMART" id="SM00893"/>
    </source>
</evidence>
<evidence type="ECO:0000256" key="9">
    <source>
        <dbReference type="ARBA" id="ARBA00023128"/>
    </source>
</evidence>
<feature type="binding site" evidence="11">
    <location>
        <begin position="283"/>
        <end position="287"/>
    </location>
    <ligand>
        <name>FAD</name>
        <dbReference type="ChEBI" id="CHEBI:57692"/>
    </ligand>
</feature>
<keyword evidence="9 10" id="KW-0496">Mitochondrion</keyword>
<dbReference type="SMART" id="SM00893">
    <property type="entry name" value="ETF"/>
    <property type="match status" value="1"/>
</dbReference>
<dbReference type="Pfam" id="PF01012">
    <property type="entry name" value="ETF"/>
    <property type="match status" value="1"/>
</dbReference>
<evidence type="ECO:0000313" key="13">
    <source>
        <dbReference type="EMBL" id="MBW82301.1"/>
    </source>
</evidence>
<dbReference type="GO" id="GO:0050660">
    <property type="term" value="F:flavin adenine dinucleotide binding"/>
    <property type="evidence" value="ECO:0007669"/>
    <property type="project" value="InterPro"/>
</dbReference>
<evidence type="ECO:0000256" key="4">
    <source>
        <dbReference type="ARBA" id="ARBA00022448"/>
    </source>
</evidence>
<comment type="subcellular location">
    <subcellularLocation>
        <location evidence="1 10">Mitochondrion matrix</location>
    </subcellularLocation>
</comment>
<dbReference type="InterPro" id="IPR014729">
    <property type="entry name" value="Rossmann-like_a/b/a_fold"/>
</dbReference>
<keyword evidence="7" id="KW-0809">Transit peptide</keyword>
<dbReference type="InterPro" id="IPR029035">
    <property type="entry name" value="DHS-like_NAD/FAD-binding_dom"/>
</dbReference>
<keyword evidence="8 10" id="KW-0249">Electron transport</keyword>
<evidence type="ECO:0000256" key="6">
    <source>
        <dbReference type="ARBA" id="ARBA00022827"/>
    </source>
</evidence>
<evidence type="ECO:0000256" key="5">
    <source>
        <dbReference type="ARBA" id="ARBA00022630"/>
    </source>
</evidence>
<feature type="binding site" evidence="11">
    <location>
        <begin position="269"/>
        <end position="270"/>
    </location>
    <ligand>
        <name>FAD</name>
        <dbReference type="ChEBI" id="CHEBI:57692"/>
    </ligand>
</feature>
<sequence>MAMLIRAIKCCTTLSRFSSLPFAFRSVSTLVLAEHEGGAIKAPSVSAVEATKSLGGDNTVSVLLAGSGPSLHEAAARAASCHPSISQVFVADSDTFTHPLAEPWARLVHLVQQRGRYTHIVAASNSFGKNILPRAAALLDVSPVTDVISLCGSSQFVRPIYAGNALCTVRYAGTNPCMLTIRSTSFPIPAQIADSKSNAAPISQVDLSTFDEDCASKSRYVKHTSQDKERPDLGNARVVVTGGRGLRSAENFKLIEKLAEKLGAAVGATRAAVDAGFVPNDLQVGQTGKIVAPELYMAFGVSGAIQHIAGMRDSKVIVAVNKDADAPIFQVADYGLVGDLFEVIPELLEKFPEKK</sequence>
<dbReference type="PROSITE" id="PS00696">
    <property type="entry name" value="ETF_ALPHA"/>
    <property type="match status" value="1"/>
</dbReference>
<dbReference type="FunFam" id="3.40.50.620:FF:000157">
    <property type="entry name" value="Electron transfer flavoprotein subunit alpha, mitochondrial"/>
    <property type="match status" value="1"/>
</dbReference>
<dbReference type="CDD" id="cd01715">
    <property type="entry name" value="ETF_alpha"/>
    <property type="match status" value="1"/>
</dbReference>
<dbReference type="InterPro" id="IPR033947">
    <property type="entry name" value="ETF_alpha_N"/>
</dbReference>
<dbReference type="AlphaFoldDB" id="A0A2P2IM77"/>